<evidence type="ECO:0000313" key="2">
    <source>
        <dbReference type="Proteomes" id="UP001652661"/>
    </source>
</evidence>
<dbReference type="GeneID" id="108079735"/>
<reference evidence="3" key="1">
    <citation type="submission" date="2025-08" db="UniProtKB">
        <authorList>
            <consortium name="RefSeq"/>
        </authorList>
    </citation>
    <scope>IDENTIFICATION</scope>
    <source>
        <strain evidence="3">14028-0561.14</strain>
        <tissue evidence="3">Whole fly</tissue>
    </source>
</reference>
<organism evidence="2 3">
    <name type="scientific">Drosophila kikkawai</name>
    <name type="common">Fruit fly</name>
    <dbReference type="NCBI Taxonomy" id="30033"/>
    <lineage>
        <taxon>Eukaryota</taxon>
        <taxon>Metazoa</taxon>
        <taxon>Ecdysozoa</taxon>
        <taxon>Arthropoda</taxon>
        <taxon>Hexapoda</taxon>
        <taxon>Insecta</taxon>
        <taxon>Pterygota</taxon>
        <taxon>Neoptera</taxon>
        <taxon>Endopterygota</taxon>
        <taxon>Diptera</taxon>
        <taxon>Brachycera</taxon>
        <taxon>Muscomorpha</taxon>
        <taxon>Ephydroidea</taxon>
        <taxon>Drosophilidae</taxon>
        <taxon>Drosophila</taxon>
        <taxon>Sophophora</taxon>
    </lineage>
</organism>
<dbReference type="OrthoDB" id="8057317at2759"/>
<name>A0A6P4J2U0_DROKI</name>
<keyword evidence="2" id="KW-1185">Reference proteome</keyword>
<accession>A0A6P4J2U0</accession>
<evidence type="ECO:0000313" key="3">
    <source>
        <dbReference type="RefSeq" id="XP_017029636.1"/>
    </source>
</evidence>
<dbReference type="RefSeq" id="XP_017029636.1">
    <property type="nucleotide sequence ID" value="XM_017174147.2"/>
</dbReference>
<gene>
    <name evidence="3" type="primary">LOC108079735</name>
</gene>
<feature type="region of interest" description="Disordered" evidence="1">
    <location>
        <begin position="26"/>
        <end position="47"/>
    </location>
</feature>
<dbReference type="AlphaFoldDB" id="A0A6P4J2U0"/>
<protein>
    <submittedName>
        <fullName evidence="3">Uncharacterized protein</fullName>
    </submittedName>
</protein>
<proteinExistence type="predicted"/>
<feature type="compositionally biased region" description="Polar residues" evidence="1">
    <location>
        <begin position="26"/>
        <end position="42"/>
    </location>
</feature>
<sequence length="198" mass="22439">MAPRKRISRIPPRAVVPAVETIDGSSRSIGIQTDPEPNNQFVAPQPTKRQKILEKIKQLNKSKQLDMASTSRSSSFSSSSFSLLTAMDLHPKAFVPGDNEKACQVKESELDAKPFGPRSDFAIKMKRLKTEVDRRRTESIIWDIERLATLDDQINHDPPPRWSAASEMWLEVDKLETRIESFSQEAERMCTSLKSNIN</sequence>
<evidence type="ECO:0000256" key="1">
    <source>
        <dbReference type="SAM" id="MobiDB-lite"/>
    </source>
</evidence>
<dbReference type="Proteomes" id="UP001652661">
    <property type="component" value="Chromosome X"/>
</dbReference>